<organism evidence="1 2">
    <name type="scientific">Halogeometricum salsisoli</name>
    <dbReference type="NCBI Taxonomy" id="2950536"/>
    <lineage>
        <taxon>Archaea</taxon>
        <taxon>Methanobacteriati</taxon>
        <taxon>Methanobacteriota</taxon>
        <taxon>Stenosarchaea group</taxon>
        <taxon>Halobacteria</taxon>
        <taxon>Halobacteriales</taxon>
        <taxon>Haloferacaceae</taxon>
        <taxon>Halogeometricum</taxon>
    </lineage>
</organism>
<evidence type="ECO:0000313" key="1">
    <source>
        <dbReference type="EMBL" id="MDS0301075.1"/>
    </source>
</evidence>
<reference evidence="1 2" key="1">
    <citation type="submission" date="2022-06" db="EMBL/GenBank/DDBJ databases">
        <title>Halogeometricum sp. a new haloarchaeum isolate from saline soil.</title>
        <authorList>
            <person name="Strakova D."/>
            <person name="Galisteo C."/>
            <person name="Sanchez-Porro C."/>
            <person name="Ventosa A."/>
        </authorList>
    </citation>
    <scope>NUCLEOTIDE SEQUENCE [LARGE SCALE GENOMIC DNA]</scope>
    <source>
        <strain evidence="1 2">S1BR25-6</strain>
    </source>
</reference>
<name>A0ABU2GJT3_9EURY</name>
<proteinExistence type="predicted"/>
<dbReference type="EMBL" id="JAMQOP010000005">
    <property type="protein sequence ID" value="MDS0301075.1"/>
    <property type="molecule type" value="Genomic_DNA"/>
</dbReference>
<protein>
    <submittedName>
        <fullName evidence="1">Uncharacterized protein</fullName>
    </submittedName>
</protein>
<sequence length="63" mass="6918">MWVLDATPLIYLAKVDRLDLVQHLDGSCVIPDRVYEEVIETGIEQGNPDAVVSSVVLGMICSM</sequence>
<comment type="caution">
    <text evidence="1">The sequence shown here is derived from an EMBL/GenBank/DDBJ whole genome shotgun (WGS) entry which is preliminary data.</text>
</comment>
<accession>A0ABU2GJT3</accession>
<evidence type="ECO:0000313" key="2">
    <source>
        <dbReference type="Proteomes" id="UP001257060"/>
    </source>
</evidence>
<dbReference type="Proteomes" id="UP001257060">
    <property type="component" value="Unassembled WGS sequence"/>
</dbReference>
<dbReference type="Pfam" id="PF11848">
    <property type="entry name" value="DUF3368"/>
    <property type="match status" value="1"/>
</dbReference>
<gene>
    <name evidence="1" type="ORF">NDI76_20255</name>
</gene>
<keyword evidence="2" id="KW-1185">Reference proteome</keyword>
<dbReference type="InterPro" id="IPR021799">
    <property type="entry name" value="PIN-like_prokaryotic"/>
</dbReference>